<evidence type="ECO:0000256" key="3">
    <source>
        <dbReference type="RuleBase" id="RU003476"/>
    </source>
</evidence>
<dbReference type="Gene3D" id="3.40.50.450">
    <property type="match status" value="1"/>
</dbReference>
<dbReference type="PROSITE" id="PS51462">
    <property type="entry name" value="NUDIX"/>
    <property type="match status" value="1"/>
</dbReference>
<evidence type="ECO:0000256" key="1">
    <source>
        <dbReference type="ARBA" id="ARBA00005582"/>
    </source>
</evidence>
<evidence type="ECO:0000313" key="5">
    <source>
        <dbReference type="EMBL" id="GHI39825.1"/>
    </source>
</evidence>
<dbReference type="PANTHER" id="PTHR43736">
    <property type="entry name" value="ADP-RIBOSE PYROPHOSPHATASE"/>
    <property type="match status" value="1"/>
</dbReference>
<evidence type="ECO:0000313" key="6">
    <source>
        <dbReference type="Proteomes" id="UP001050808"/>
    </source>
</evidence>
<dbReference type="Pfam" id="PF15891">
    <property type="entry name" value="Nuc_deoxyri_tr2"/>
    <property type="match status" value="1"/>
</dbReference>
<protein>
    <recommendedName>
        <fullName evidence="4">Nudix hydrolase domain-containing protein</fullName>
    </recommendedName>
</protein>
<dbReference type="PRINTS" id="PR00502">
    <property type="entry name" value="NUDIXFAMILY"/>
</dbReference>
<dbReference type="InterPro" id="IPR020476">
    <property type="entry name" value="Nudix_hydrolase"/>
</dbReference>
<reference evidence="5" key="1">
    <citation type="submission" date="2024-05" db="EMBL/GenBank/DDBJ databases">
        <title>Whole genome shotgun sequence of Streptomyces violascens NBRC 12920.</title>
        <authorList>
            <person name="Komaki H."/>
            <person name="Tamura T."/>
        </authorList>
    </citation>
    <scope>NUCLEOTIDE SEQUENCE</scope>
    <source>
        <strain evidence="5">NBRC 12920</strain>
    </source>
</reference>
<keyword evidence="2 3" id="KW-0378">Hydrolase</keyword>
<dbReference type="CDD" id="cd18873">
    <property type="entry name" value="NUDIX_NadM_like"/>
    <property type="match status" value="1"/>
</dbReference>
<comment type="caution">
    <text evidence="5">The sequence shown here is derived from an EMBL/GenBank/DDBJ whole genome shotgun (WGS) entry which is preliminary data.</text>
</comment>
<evidence type="ECO:0000256" key="2">
    <source>
        <dbReference type="ARBA" id="ARBA00022801"/>
    </source>
</evidence>
<dbReference type="InterPro" id="IPR039470">
    <property type="entry name" value="Nuc_deoxyri_tr2"/>
</dbReference>
<comment type="similarity">
    <text evidence="1 3">Belongs to the Nudix hydrolase family.</text>
</comment>
<evidence type="ECO:0000259" key="4">
    <source>
        <dbReference type="PROSITE" id="PS51462"/>
    </source>
</evidence>
<sequence length="330" mass="35271">MTVTVVWAREPIPTSGPSVFLAGPTPRLGGDVESWRPAAVEALAEQWTGPEILTVLTPESRGGKRAAHYDDQVGWETAARQAATAVLFWIPRDLAALPGFTTNVEFGLDIGTGRAVLGCPPGCPNPERNRYLIYVARRHGAPVCETLPDTVAAALALVRAQPARDDSEPEPESIRYTADVVAMTPSGDVLLIERGWPPHEGSWALPGGHVDQGETSRAAAARELAEETGVRVPAADLREIGVFDRPDRDPRGRYVTTAYLAIVPAGTPFAAGDDARTARWWPASNLPPLAFDHAEILDRITTDPEFPAAADMLMVDLSGERGGPLPDGIA</sequence>
<proteinExistence type="inferred from homology"/>
<dbReference type="PANTHER" id="PTHR43736:SF1">
    <property type="entry name" value="DIHYDRONEOPTERIN TRIPHOSPHATE DIPHOSPHATASE"/>
    <property type="match status" value="1"/>
</dbReference>
<keyword evidence="6" id="KW-1185">Reference proteome</keyword>
<dbReference type="SUPFAM" id="SSF55811">
    <property type="entry name" value="Nudix"/>
    <property type="match status" value="1"/>
</dbReference>
<dbReference type="InterPro" id="IPR020084">
    <property type="entry name" value="NUDIX_hydrolase_CS"/>
</dbReference>
<name>A0ABQ3QRF7_9ACTN</name>
<organism evidence="5 6">
    <name type="scientific">Streptomyces violascens</name>
    <dbReference type="NCBI Taxonomy" id="67381"/>
    <lineage>
        <taxon>Bacteria</taxon>
        <taxon>Bacillati</taxon>
        <taxon>Actinomycetota</taxon>
        <taxon>Actinomycetes</taxon>
        <taxon>Kitasatosporales</taxon>
        <taxon>Streptomycetaceae</taxon>
        <taxon>Streptomyces</taxon>
    </lineage>
</organism>
<gene>
    <name evidence="5" type="ORF">Sviol_42330</name>
</gene>
<dbReference type="InterPro" id="IPR000086">
    <property type="entry name" value="NUDIX_hydrolase_dom"/>
</dbReference>
<accession>A0ABQ3QRF7</accession>
<dbReference type="PROSITE" id="PS00893">
    <property type="entry name" value="NUDIX_BOX"/>
    <property type="match status" value="1"/>
</dbReference>
<dbReference type="Pfam" id="PF00293">
    <property type="entry name" value="NUDIX"/>
    <property type="match status" value="1"/>
</dbReference>
<dbReference type="EMBL" id="BNDY01000016">
    <property type="protein sequence ID" value="GHI39825.1"/>
    <property type="molecule type" value="Genomic_DNA"/>
</dbReference>
<dbReference type="InterPro" id="IPR015797">
    <property type="entry name" value="NUDIX_hydrolase-like_dom_sf"/>
</dbReference>
<feature type="domain" description="Nudix hydrolase" evidence="4">
    <location>
        <begin position="173"/>
        <end position="304"/>
    </location>
</feature>
<dbReference type="Proteomes" id="UP001050808">
    <property type="component" value="Unassembled WGS sequence"/>
</dbReference>
<dbReference type="Gene3D" id="3.90.79.10">
    <property type="entry name" value="Nucleoside Triphosphate Pyrophosphohydrolase"/>
    <property type="match status" value="1"/>
</dbReference>